<dbReference type="PANTHER" id="PTHR30411:SF0">
    <property type="entry name" value="CYS-TRNA(PRO)_CYS-TRNA(CYS) DEACYLASE YBAK"/>
    <property type="match status" value="1"/>
</dbReference>
<dbReference type="InterPro" id="IPR007214">
    <property type="entry name" value="YbaK/aa-tRNA-synth-assoc-dom"/>
</dbReference>
<evidence type="ECO:0000256" key="4">
    <source>
        <dbReference type="PIRNR" id="PIRNR006181"/>
    </source>
</evidence>
<organism evidence="6">
    <name type="scientific">Leptotrichia rugosa</name>
    <dbReference type="NCBI Taxonomy" id="3239302"/>
    <lineage>
        <taxon>Bacteria</taxon>
        <taxon>Fusobacteriati</taxon>
        <taxon>Fusobacteriota</taxon>
        <taxon>Fusobacteriia</taxon>
        <taxon>Fusobacteriales</taxon>
        <taxon>Leptotrichiaceae</taxon>
        <taxon>Leptotrichia</taxon>
    </lineage>
</organism>
<evidence type="ECO:0000256" key="2">
    <source>
        <dbReference type="ARBA" id="ARBA00022917"/>
    </source>
</evidence>
<dbReference type="GO" id="GO:0006412">
    <property type="term" value="P:translation"/>
    <property type="evidence" value="ECO:0007669"/>
    <property type="project" value="UniProtKB-KW"/>
</dbReference>
<protein>
    <recommendedName>
        <fullName evidence="4">Cys-tRNA(Pro)/Cys-tRNA(Cys) deacylase</fullName>
        <ecNumber evidence="4">4.2.-.-</ecNumber>
    </recommendedName>
</protein>
<dbReference type="Gene3D" id="3.90.960.10">
    <property type="entry name" value="YbaK/aminoacyl-tRNA synthetase-associated domain"/>
    <property type="match status" value="1"/>
</dbReference>
<comment type="similarity">
    <text evidence="1 4">Belongs to the prolyl-tRNA editing family. YbaK/EbsC subfamily.</text>
</comment>
<dbReference type="NCBIfam" id="TIGR00011">
    <property type="entry name" value="YbaK_EbsC"/>
    <property type="match status" value="1"/>
</dbReference>
<reference evidence="6" key="1">
    <citation type="submission" date="2024-07" db="EMBL/GenBank/DDBJ databases">
        <authorList>
            <person name="Li X.-J."/>
            <person name="Wang X."/>
        </authorList>
    </citation>
    <scope>NUCLEOTIDE SEQUENCE</scope>
    <source>
        <strain evidence="6">HSP-334</strain>
    </source>
</reference>
<dbReference type="Pfam" id="PF04073">
    <property type="entry name" value="tRNA_edit"/>
    <property type="match status" value="1"/>
</dbReference>
<evidence type="ECO:0000259" key="5">
    <source>
        <dbReference type="Pfam" id="PF04073"/>
    </source>
</evidence>
<dbReference type="EC" id="4.2.-.-" evidence="4"/>
<evidence type="ECO:0000256" key="3">
    <source>
        <dbReference type="ARBA" id="ARBA00023239"/>
    </source>
</evidence>
<dbReference type="PIRSF" id="PIRSF006181">
    <property type="entry name" value="EbsC_YbaK"/>
    <property type="match status" value="1"/>
</dbReference>
<dbReference type="PANTHER" id="PTHR30411">
    <property type="entry name" value="CYTOPLASMIC PROTEIN"/>
    <property type="match status" value="1"/>
</dbReference>
<dbReference type="RefSeq" id="WP_094079136.1">
    <property type="nucleotide sequence ID" value="NZ_CP165644.1"/>
</dbReference>
<dbReference type="GO" id="GO:0016829">
    <property type="term" value="F:lyase activity"/>
    <property type="evidence" value="ECO:0007669"/>
    <property type="project" value="UniProtKB-KW"/>
</dbReference>
<dbReference type="CDD" id="cd00002">
    <property type="entry name" value="YbaK_deacylase"/>
    <property type="match status" value="1"/>
</dbReference>
<feature type="domain" description="YbaK/aminoacyl-tRNA synthetase-associated" evidence="5">
    <location>
        <begin position="37"/>
        <end position="149"/>
    </location>
</feature>
<evidence type="ECO:0000313" key="6">
    <source>
        <dbReference type="EMBL" id="XDU67245.1"/>
    </source>
</evidence>
<name>A0AB39VIZ6_9FUSO</name>
<dbReference type="KEGG" id="lrug:AB8B22_02200"/>
<keyword evidence="3 4" id="KW-0456">Lyase</keyword>
<proteinExistence type="inferred from homology"/>
<dbReference type="AlphaFoldDB" id="A0AB39VIZ6"/>
<accession>A0AB39VIZ6</accession>
<dbReference type="GO" id="GO:0002161">
    <property type="term" value="F:aminoacyl-tRNA deacylase activity"/>
    <property type="evidence" value="ECO:0007669"/>
    <property type="project" value="InterPro"/>
</dbReference>
<dbReference type="InterPro" id="IPR004369">
    <property type="entry name" value="Prolyl-tRNA_editing_YbaK/EbsC"/>
</dbReference>
<dbReference type="SUPFAM" id="SSF55826">
    <property type="entry name" value="YbaK/ProRS associated domain"/>
    <property type="match status" value="1"/>
</dbReference>
<gene>
    <name evidence="6" type="primary">ybaK</name>
    <name evidence="6" type="ORF">AB8B22_02200</name>
</gene>
<dbReference type="InterPro" id="IPR036754">
    <property type="entry name" value="YbaK/aa-tRNA-synt-asso_dom_sf"/>
</dbReference>
<dbReference type="EMBL" id="CP165644">
    <property type="protein sequence ID" value="XDU67245.1"/>
    <property type="molecule type" value="Genomic_DNA"/>
</dbReference>
<evidence type="ECO:0000256" key="1">
    <source>
        <dbReference type="ARBA" id="ARBA00009798"/>
    </source>
</evidence>
<sequence length="164" mass="18672">MKHKIPKTNALRILDKQKIHYDIHTYEWSEDKHVGAEVGNHFPELADRIFKTIVLKGKSKELFVCVIQSEKHLDLKKVAKACGEKNIDLLPLSELEKNTGYIRGGCSPVGMKKKYKTFFDTEAKMFDKIVVSAGKRGLQMEVKTKELIKVVDGKLAELVTTEEK</sequence>
<keyword evidence="2 4" id="KW-0648">Protein biosynthesis</keyword>